<dbReference type="Pfam" id="PF01315">
    <property type="entry name" value="Ald_Xan_dh_C"/>
    <property type="match status" value="1"/>
</dbReference>
<dbReference type="Gene3D" id="3.30.365.10">
    <property type="entry name" value="Aldehyde oxidase/xanthine dehydrogenase, molybdopterin binding domain"/>
    <property type="match status" value="4"/>
</dbReference>
<dbReference type="PANTHER" id="PTHR11908:SF132">
    <property type="entry name" value="ALDEHYDE OXIDASE 1-RELATED"/>
    <property type="match status" value="1"/>
</dbReference>
<dbReference type="InterPro" id="IPR036856">
    <property type="entry name" value="Ald_Oxase/Xan_DH_a/b_sf"/>
</dbReference>
<dbReference type="AlphaFoldDB" id="A0A7L5BTH9"/>
<evidence type="ECO:0000313" key="4">
    <source>
        <dbReference type="EMBL" id="QIE54341.1"/>
    </source>
</evidence>
<dbReference type="Gene3D" id="3.90.1170.50">
    <property type="entry name" value="Aldehyde oxidase/xanthine dehydrogenase, a/b hammerhead"/>
    <property type="match status" value="1"/>
</dbReference>
<proteinExistence type="predicted"/>
<keyword evidence="5" id="KW-1185">Reference proteome</keyword>
<name>A0A7L5BTH9_9RHOB</name>
<dbReference type="SUPFAM" id="SSF54665">
    <property type="entry name" value="CO dehydrogenase molybdoprotein N-domain-like"/>
    <property type="match status" value="1"/>
</dbReference>
<feature type="domain" description="Aldehyde oxidase/xanthine dehydrogenase a/b hammerhead" evidence="3">
    <location>
        <begin position="20"/>
        <end position="139"/>
    </location>
</feature>
<keyword evidence="2" id="KW-0560">Oxidoreductase</keyword>
<reference evidence="4 5" key="1">
    <citation type="submission" date="2020-02" db="EMBL/GenBank/DDBJ databases">
        <title>complete genome sequence of Rhodobacteraceae bacterium.</title>
        <authorList>
            <person name="Park J."/>
            <person name="Kim Y.-S."/>
            <person name="Kim K.-H."/>
        </authorList>
    </citation>
    <scope>NUCLEOTIDE SEQUENCE [LARGE SCALE GENOMIC DNA]</scope>
    <source>
        <strain evidence="4 5">RR4-56</strain>
    </source>
</reference>
<dbReference type="RefSeq" id="WP_165094435.1">
    <property type="nucleotide sequence ID" value="NZ_CP049056.1"/>
</dbReference>
<dbReference type="InterPro" id="IPR016208">
    <property type="entry name" value="Ald_Oxase/xanthine_DH-like"/>
</dbReference>
<protein>
    <submittedName>
        <fullName evidence="4">Xanthine dehydrogenase family protein molybdopterin-binding subunit</fullName>
    </submittedName>
</protein>
<evidence type="ECO:0000259" key="3">
    <source>
        <dbReference type="SMART" id="SM01008"/>
    </source>
</evidence>
<dbReference type="InterPro" id="IPR046867">
    <property type="entry name" value="AldOxase/xan_DH_MoCoBD2"/>
</dbReference>
<dbReference type="PANTHER" id="PTHR11908">
    <property type="entry name" value="XANTHINE DEHYDROGENASE"/>
    <property type="match status" value="1"/>
</dbReference>
<dbReference type="SMART" id="SM01008">
    <property type="entry name" value="Ald_Xan_dh_C"/>
    <property type="match status" value="1"/>
</dbReference>
<dbReference type="KEGG" id="hdh:G5B40_02120"/>
<accession>A0A7L5BTH9</accession>
<dbReference type="GO" id="GO:0016491">
    <property type="term" value="F:oxidoreductase activity"/>
    <property type="evidence" value="ECO:0007669"/>
    <property type="project" value="UniProtKB-KW"/>
</dbReference>
<dbReference type="SUPFAM" id="SSF56003">
    <property type="entry name" value="Molybdenum cofactor-binding domain"/>
    <property type="match status" value="1"/>
</dbReference>
<evidence type="ECO:0000256" key="2">
    <source>
        <dbReference type="ARBA" id="ARBA00023002"/>
    </source>
</evidence>
<evidence type="ECO:0000313" key="5">
    <source>
        <dbReference type="Proteomes" id="UP000503336"/>
    </source>
</evidence>
<dbReference type="GO" id="GO:0005506">
    <property type="term" value="F:iron ion binding"/>
    <property type="evidence" value="ECO:0007669"/>
    <property type="project" value="InterPro"/>
</dbReference>
<organism evidence="4 5">
    <name type="scientific">Pikeienuella piscinae</name>
    <dbReference type="NCBI Taxonomy" id="2748098"/>
    <lineage>
        <taxon>Bacteria</taxon>
        <taxon>Pseudomonadati</taxon>
        <taxon>Pseudomonadota</taxon>
        <taxon>Alphaproteobacteria</taxon>
        <taxon>Rhodobacterales</taxon>
        <taxon>Paracoccaceae</taxon>
        <taxon>Pikeienuella</taxon>
    </lineage>
</organism>
<dbReference type="Pfam" id="PF02738">
    <property type="entry name" value="MoCoBD_1"/>
    <property type="match status" value="1"/>
</dbReference>
<dbReference type="InterPro" id="IPR037165">
    <property type="entry name" value="AldOxase/xan_DH_Mopterin-bd_sf"/>
</dbReference>
<keyword evidence="1" id="KW-0500">Molybdenum</keyword>
<evidence type="ECO:0000256" key="1">
    <source>
        <dbReference type="ARBA" id="ARBA00022505"/>
    </source>
</evidence>
<sequence>MSKFGISQPVRRKEDTRFLTGAGRYLDDIKATDAATAVFLRSPVAHAEIVSIDTEAAKAAPGVIGVWTGADLDEKIRNSLNFAVVQNRDGSNGAAGRRPCLASGRVRHVGEAVAMVAAETEAEARDALELIDVEYNELPVVVDTDRALAEGAETLHPEAPGNIAFDWAKGDDDAVQAAFAEAAHKVSIDIVDNKVIAHSMETRGCMASWDGTDLRVSYGGQGPWGVRDELAEIFSLDKANVHVSHPDIGGGFGTKTFIYPEYPAVALAAKETGRTVRWIAERSEGALTDVMGRDHYTTCEAAFDKDLKLTAMRFDAVAGMGAYCSTFAQFIPSELALKVLTGAYDVQTVYFACRGVFSNTTPVDAYRGAGRPEQIYALERLMDHAAREIGVDPAELRRKNFVREFPYTSASGELYDVGDFDRVMDRALKEADYEGFAARRKAAEANGKALGIGLCYYVESILGDQNESAHIEFAEDGGVNLYVGTKSTGQGHETVFAQFLHSRSGIPFEKIRIIEGDTDRIAKGGGTGGSRSVTMQGSAINAVADTMIEAFRPLAEDELEAAAADIVFEDGVFRVSGTDKTVEVMALADKARKEGKAELLNHQGENTVPGRSFPNGCHIAEVEVDPEVGSMRVVRYTVTDDFGILMNPMLAEGQVHGGVAQGIGQAIMERVAYDEDGQPLMVSFMDYAMPRANDLSAITFTHEGTPSTANAIGMKGCGEAGTVGALAAVTNAGLDALATLGVNHVDMPMTPVRVWEWIEAAKAKKAA</sequence>
<dbReference type="Proteomes" id="UP000503336">
    <property type="component" value="Chromosome"/>
</dbReference>
<dbReference type="Pfam" id="PF20256">
    <property type="entry name" value="MoCoBD_2"/>
    <property type="match status" value="1"/>
</dbReference>
<gene>
    <name evidence="4" type="ORF">G5B40_02120</name>
</gene>
<dbReference type="EMBL" id="CP049056">
    <property type="protein sequence ID" value="QIE54341.1"/>
    <property type="molecule type" value="Genomic_DNA"/>
</dbReference>
<dbReference type="InterPro" id="IPR000674">
    <property type="entry name" value="Ald_Oxase/Xan_DH_a/b"/>
</dbReference>
<dbReference type="InterPro" id="IPR008274">
    <property type="entry name" value="AldOxase/xan_DH_MoCoBD1"/>
</dbReference>